<protein>
    <submittedName>
        <fullName evidence="1">(northern house mosquito) hypothetical protein</fullName>
    </submittedName>
</protein>
<reference evidence="1" key="1">
    <citation type="submission" date="2021-05" db="EMBL/GenBank/DDBJ databases">
        <authorList>
            <person name="Alioto T."/>
            <person name="Alioto T."/>
            <person name="Gomez Garrido J."/>
        </authorList>
    </citation>
    <scope>NUCLEOTIDE SEQUENCE</scope>
</reference>
<dbReference type="EMBL" id="HBUE01177729">
    <property type="protein sequence ID" value="CAG6518643.1"/>
    <property type="molecule type" value="Transcribed_RNA"/>
</dbReference>
<accession>A0A8D8DVZ5</accession>
<proteinExistence type="predicted"/>
<sequence>MLLLLLPLRSTLTSRRASPALPRQRLVLKLAGSPPTTTFPFIFLHLLRRRKRRRPHPRHIPPHHIQRIVVLLRLDPHLHPLPILTHQFLPPRRHIVPIPPPGRLISVLPQIRQVPNLLLVLFLLLLPLPLVLHVLPPNPVALPALQLLKEVYMLLPAQPGLQLVGSCDCFRVYPPLLAGLLAQKVDFGLLVGQCDPPLALLFLLGGFRFVAANARDVVLVADVPTFLWQNVHFEAIL</sequence>
<name>A0A8D8DVZ5_CULPI</name>
<evidence type="ECO:0000313" key="1">
    <source>
        <dbReference type="EMBL" id="CAG6518643.1"/>
    </source>
</evidence>
<organism evidence="1">
    <name type="scientific">Culex pipiens</name>
    <name type="common">House mosquito</name>
    <dbReference type="NCBI Taxonomy" id="7175"/>
    <lineage>
        <taxon>Eukaryota</taxon>
        <taxon>Metazoa</taxon>
        <taxon>Ecdysozoa</taxon>
        <taxon>Arthropoda</taxon>
        <taxon>Hexapoda</taxon>
        <taxon>Insecta</taxon>
        <taxon>Pterygota</taxon>
        <taxon>Neoptera</taxon>
        <taxon>Endopterygota</taxon>
        <taxon>Diptera</taxon>
        <taxon>Nematocera</taxon>
        <taxon>Culicoidea</taxon>
        <taxon>Culicidae</taxon>
        <taxon>Culicinae</taxon>
        <taxon>Culicini</taxon>
        <taxon>Culex</taxon>
        <taxon>Culex</taxon>
    </lineage>
</organism>
<dbReference type="AlphaFoldDB" id="A0A8D8DVZ5"/>
<dbReference type="EMBL" id="HBUE01283281">
    <property type="protein sequence ID" value="CAG6570185.1"/>
    <property type="molecule type" value="Transcribed_RNA"/>
</dbReference>